<evidence type="ECO:0000313" key="2">
    <source>
        <dbReference type="EMBL" id="KKM99275.1"/>
    </source>
</evidence>
<dbReference type="EMBL" id="LAZR01005516">
    <property type="protein sequence ID" value="KKM99275.1"/>
    <property type="molecule type" value="Genomic_DNA"/>
</dbReference>
<dbReference type="AlphaFoldDB" id="A0A0F9PE54"/>
<feature type="region of interest" description="Disordered" evidence="1">
    <location>
        <begin position="1"/>
        <end position="39"/>
    </location>
</feature>
<reference evidence="2" key="1">
    <citation type="journal article" date="2015" name="Nature">
        <title>Complex archaea that bridge the gap between prokaryotes and eukaryotes.</title>
        <authorList>
            <person name="Spang A."/>
            <person name="Saw J.H."/>
            <person name="Jorgensen S.L."/>
            <person name="Zaremba-Niedzwiedzka K."/>
            <person name="Martijn J."/>
            <person name="Lind A.E."/>
            <person name="van Eijk R."/>
            <person name="Schleper C."/>
            <person name="Guy L."/>
            <person name="Ettema T.J."/>
        </authorList>
    </citation>
    <scope>NUCLEOTIDE SEQUENCE</scope>
</reference>
<organism evidence="2">
    <name type="scientific">marine sediment metagenome</name>
    <dbReference type="NCBI Taxonomy" id="412755"/>
    <lineage>
        <taxon>unclassified sequences</taxon>
        <taxon>metagenomes</taxon>
        <taxon>ecological metagenomes</taxon>
    </lineage>
</organism>
<sequence length="197" mass="22234">MSKPSTYEELRRDALSQADDRLGDGSKRQPPQFPGIMGPHTAKAIERFKTGHAGDTFTRAQMADIIGRSCESQTNGYGNVNSAIIHVEREHGVIWRWDKGLQAWKCLHDHEKVVDVSGKIKRSRKLAKRAIRVATHTDTSRLTDDQRRDHNLNTAQAGLLYLFGGGPFRKRLERANLPNMHEPDATKVIDLMKPKSE</sequence>
<evidence type="ECO:0000256" key="1">
    <source>
        <dbReference type="SAM" id="MobiDB-lite"/>
    </source>
</evidence>
<feature type="compositionally biased region" description="Basic and acidic residues" evidence="1">
    <location>
        <begin position="1"/>
        <end position="27"/>
    </location>
</feature>
<accession>A0A0F9PE54</accession>
<protein>
    <submittedName>
        <fullName evidence="2">Uncharacterized protein</fullName>
    </submittedName>
</protein>
<name>A0A0F9PE54_9ZZZZ</name>
<comment type="caution">
    <text evidence="2">The sequence shown here is derived from an EMBL/GenBank/DDBJ whole genome shotgun (WGS) entry which is preliminary data.</text>
</comment>
<proteinExistence type="predicted"/>
<gene>
    <name evidence="2" type="ORF">LCGC14_1149500</name>
</gene>